<reference evidence="17" key="1">
    <citation type="submission" date="2023-10" db="EMBL/GenBank/DDBJ databases">
        <title>Genome assemblies of two species of porcelain crab, Petrolisthes cinctipes and Petrolisthes manimaculis (Anomura: Porcellanidae).</title>
        <authorList>
            <person name="Angst P."/>
        </authorList>
    </citation>
    <scope>NUCLEOTIDE SEQUENCE</scope>
    <source>
        <strain evidence="17">PB745_01</strain>
        <tissue evidence="17">Gill</tissue>
    </source>
</reference>
<dbReference type="Proteomes" id="UP001286313">
    <property type="component" value="Unassembled WGS sequence"/>
</dbReference>
<evidence type="ECO:0000256" key="6">
    <source>
        <dbReference type="ARBA" id="ARBA00022970"/>
    </source>
</evidence>
<keyword evidence="3" id="KW-0813">Transport</keyword>
<keyword evidence="7 16" id="KW-1133">Transmembrane helix</keyword>
<feature type="transmembrane region" description="Helical" evidence="16">
    <location>
        <begin position="477"/>
        <end position="500"/>
    </location>
</feature>
<proteinExistence type="inferred from homology"/>
<evidence type="ECO:0000256" key="13">
    <source>
        <dbReference type="ARBA" id="ARBA00037785"/>
    </source>
</evidence>
<dbReference type="GO" id="GO:0005283">
    <property type="term" value="F:amino acid:sodium symporter activity"/>
    <property type="evidence" value="ECO:0007669"/>
    <property type="project" value="TreeGrafter"/>
</dbReference>
<feature type="binding site" evidence="15">
    <location>
        <position position="280"/>
    </location>
    <ligand>
        <name>Na(+)</name>
        <dbReference type="ChEBI" id="CHEBI:29101"/>
        <label>1</label>
    </ligand>
</feature>
<dbReference type="GO" id="GO:0046872">
    <property type="term" value="F:metal ion binding"/>
    <property type="evidence" value="ECO:0007669"/>
    <property type="project" value="UniProtKB-KW"/>
</dbReference>
<comment type="caution">
    <text evidence="17">The sequence shown here is derived from an EMBL/GenBank/DDBJ whole genome shotgun (WGS) entry which is preliminary data.</text>
</comment>
<feature type="transmembrane region" description="Helical" evidence="16">
    <location>
        <begin position="277"/>
        <end position="294"/>
    </location>
</feature>
<feature type="transmembrane region" description="Helical" evidence="16">
    <location>
        <begin position="28"/>
        <end position="45"/>
    </location>
</feature>
<keyword evidence="6" id="KW-0029">Amino-acid transport</keyword>
<sequence length="610" mass="69496">MKVCLTRVMAKLNQDYKDRGKHKNRTQAFFALVGFTIGLGNLWRFSYRLGLYGVTFLIPYGVFLVFVGVPLYILELALGQYISLGPIHVFTFMSPLFKGLGWAMLLSLVFIVVYYNVILAWAIYYIVASFGPSSRLPWSLCTNHNNIRNTTGCRLRDYTPKELFDSAKIFFRDEVMGGAKFQGETEGEYYDINWTIVGYLGVAWLLVTLCVVGGLRTRGKVLYITVIYPYVMLIFLFFFNFQNTPENKQDFLHVLKNSFNLTQLAEENIWKDAAGQLFYSLGTGVGVITTISSYNPLTHNIIRDGFLVCLLDTITSFLCGYVFFILQATYTNDYTNFEPDTSLVFTISSVILANLESPLWTILFFTMIFALGFNSQLVMVEAVTTSLFDQFICLQHFPKVVVALACGFMFLLGVPICARGQLGIDLFEFLDSYTSSHSLFIIAGLQVVLVTYCYGFKKMIDGMRKEMKLWIPAPIYAYLYITWHWLVPFSAMVLLAVSLMGDYNHVALLFSTSSDHQGTEERGITANFFFNAPIWGQIIAFSPTVLLILLTIHSCFRGQNLKHTGKFCPEYQRQEPRRDPHLPNVWFEVDSESRNYTVPIPMSSLSAFQH</sequence>
<feature type="binding site" evidence="15">
    <location>
        <position position="34"/>
    </location>
    <ligand>
        <name>Na(+)</name>
        <dbReference type="ChEBI" id="CHEBI:29101"/>
        <label>1</label>
    </ligand>
</feature>
<evidence type="ECO:0000256" key="1">
    <source>
        <dbReference type="ARBA" id="ARBA00004141"/>
    </source>
</evidence>
<keyword evidence="10 16" id="KW-0472">Membrane</keyword>
<comment type="function">
    <text evidence="13">Unusual broad substrate spectrum amino acid:sodium cotransporter that promotes absorption of the D isomers of essential amino acids. Neutral amino acids are the preferred substrates, especially methionine and phenylalanine.</text>
</comment>
<evidence type="ECO:0000256" key="16">
    <source>
        <dbReference type="SAM" id="Phobius"/>
    </source>
</evidence>
<dbReference type="PANTHER" id="PTHR11616">
    <property type="entry name" value="SODIUM/CHLORIDE DEPENDENT TRANSPORTER"/>
    <property type="match status" value="1"/>
</dbReference>
<feature type="transmembrane region" description="Helical" evidence="16">
    <location>
        <begin position="534"/>
        <end position="556"/>
    </location>
</feature>
<feature type="binding site" evidence="15">
    <location>
        <position position="41"/>
    </location>
    <ligand>
        <name>Na(+)</name>
        <dbReference type="ChEBI" id="CHEBI:29101"/>
        <label>1</label>
    </ligand>
</feature>
<keyword evidence="4 16" id="KW-0812">Transmembrane</keyword>
<dbReference type="EMBL" id="JAWQEG010000468">
    <property type="protein sequence ID" value="KAK3889650.1"/>
    <property type="molecule type" value="Genomic_DNA"/>
</dbReference>
<keyword evidence="15" id="KW-0479">Metal-binding</keyword>
<feature type="binding site" evidence="15">
    <location>
        <position position="371"/>
    </location>
    <ligand>
        <name>Na(+)</name>
        <dbReference type="ChEBI" id="CHEBI:29101"/>
        <label>1</label>
    </ligand>
</feature>
<dbReference type="GO" id="GO:0089718">
    <property type="term" value="P:amino acid import across plasma membrane"/>
    <property type="evidence" value="ECO:0007669"/>
    <property type="project" value="TreeGrafter"/>
</dbReference>
<dbReference type="AlphaFoldDB" id="A0AAE1GBJ8"/>
<feature type="transmembrane region" description="Helical" evidence="16">
    <location>
        <begin position="196"/>
        <end position="215"/>
    </location>
</feature>
<dbReference type="PANTHER" id="PTHR11616:SF321">
    <property type="entry name" value="SODIUM-DEPENDENT NUTRIENT AMINO ACID TRANSPORTER 1-RELATED"/>
    <property type="match status" value="1"/>
</dbReference>
<dbReference type="PRINTS" id="PR00176">
    <property type="entry name" value="NANEUSMPORT"/>
</dbReference>
<evidence type="ECO:0000256" key="10">
    <source>
        <dbReference type="ARBA" id="ARBA00023136"/>
    </source>
</evidence>
<dbReference type="InterPro" id="IPR037272">
    <property type="entry name" value="SNS_sf"/>
</dbReference>
<keyword evidence="5" id="KW-0769">Symport</keyword>
<organism evidence="17 18">
    <name type="scientific">Petrolisthes cinctipes</name>
    <name type="common">Flat porcelain crab</name>
    <dbReference type="NCBI Taxonomy" id="88211"/>
    <lineage>
        <taxon>Eukaryota</taxon>
        <taxon>Metazoa</taxon>
        <taxon>Ecdysozoa</taxon>
        <taxon>Arthropoda</taxon>
        <taxon>Crustacea</taxon>
        <taxon>Multicrustacea</taxon>
        <taxon>Malacostraca</taxon>
        <taxon>Eumalacostraca</taxon>
        <taxon>Eucarida</taxon>
        <taxon>Decapoda</taxon>
        <taxon>Pleocyemata</taxon>
        <taxon>Anomura</taxon>
        <taxon>Galatheoidea</taxon>
        <taxon>Porcellanidae</taxon>
        <taxon>Petrolisthes</taxon>
    </lineage>
</organism>
<dbReference type="PROSITE" id="PS50267">
    <property type="entry name" value="NA_NEUROTRAN_SYMP_3"/>
    <property type="match status" value="1"/>
</dbReference>
<protein>
    <recommendedName>
        <fullName evidence="14">Sodium-dependent nutrient amino acid transporter 1</fullName>
    </recommendedName>
</protein>
<dbReference type="GO" id="GO:0005886">
    <property type="term" value="C:plasma membrane"/>
    <property type="evidence" value="ECO:0007669"/>
    <property type="project" value="TreeGrafter"/>
</dbReference>
<evidence type="ECO:0000256" key="5">
    <source>
        <dbReference type="ARBA" id="ARBA00022847"/>
    </source>
</evidence>
<name>A0AAE1GBJ8_PETCI</name>
<gene>
    <name evidence="17" type="ORF">Pcinc_006368</name>
</gene>
<evidence type="ECO:0000313" key="17">
    <source>
        <dbReference type="EMBL" id="KAK3889650.1"/>
    </source>
</evidence>
<feature type="binding site" evidence="15">
    <location>
        <position position="375"/>
    </location>
    <ligand>
        <name>Na(+)</name>
        <dbReference type="ChEBI" id="CHEBI:29101"/>
        <label>1</label>
    </ligand>
</feature>
<keyword evidence="8 15" id="KW-0915">Sodium</keyword>
<dbReference type="SUPFAM" id="SSF161070">
    <property type="entry name" value="SNF-like"/>
    <property type="match status" value="1"/>
</dbReference>
<keyword evidence="18" id="KW-1185">Reference proteome</keyword>
<feature type="transmembrane region" description="Helical" evidence="16">
    <location>
        <begin position="99"/>
        <end position="127"/>
    </location>
</feature>
<feature type="transmembrane region" description="Helical" evidence="16">
    <location>
        <begin position="359"/>
        <end position="380"/>
    </location>
</feature>
<feature type="transmembrane region" description="Helical" evidence="16">
    <location>
        <begin position="400"/>
        <end position="418"/>
    </location>
</feature>
<dbReference type="NCBIfam" id="NF037979">
    <property type="entry name" value="Na_transp"/>
    <property type="match status" value="1"/>
</dbReference>
<accession>A0AAE1GBJ8</accession>
<evidence type="ECO:0000313" key="18">
    <source>
        <dbReference type="Proteomes" id="UP001286313"/>
    </source>
</evidence>
<feature type="transmembrane region" description="Helical" evidence="16">
    <location>
        <begin position="57"/>
        <end position="78"/>
    </location>
</feature>
<keyword evidence="9" id="KW-0406">Ion transport</keyword>
<dbReference type="Pfam" id="PF00209">
    <property type="entry name" value="SNF"/>
    <property type="match status" value="1"/>
</dbReference>
<evidence type="ECO:0000256" key="3">
    <source>
        <dbReference type="ARBA" id="ARBA00022448"/>
    </source>
</evidence>
<comment type="subcellular location">
    <subcellularLocation>
        <location evidence="1">Membrane</location>
        <topology evidence="1">Multi-pass membrane protein</topology>
    </subcellularLocation>
</comment>
<feature type="transmembrane region" description="Helical" evidence="16">
    <location>
        <begin position="306"/>
        <end position="326"/>
    </location>
</feature>
<evidence type="ECO:0000256" key="8">
    <source>
        <dbReference type="ARBA" id="ARBA00023053"/>
    </source>
</evidence>
<evidence type="ECO:0000256" key="12">
    <source>
        <dbReference type="ARBA" id="ARBA00023201"/>
    </source>
</evidence>
<dbReference type="GO" id="GO:0015179">
    <property type="term" value="F:L-amino acid transmembrane transporter activity"/>
    <property type="evidence" value="ECO:0007669"/>
    <property type="project" value="TreeGrafter"/>
</dbReference>
<feature type="transmembrane region" description="Helical" evidence="16">
    <location>
        <begin position="438"/>
        <end position="456"/>
    </location>
</feature>
<evidence type="ECO:0000256" key="7">
    <source>
        <dbReference type="ARBA" id="ARBA00022989"/>
    </source>
</evidence>
<evidence type="ECO:0000256" key="4">
    <source>
        <dbReference type="ARBA" id="ARBA00022692"/>
    </source>
</evidence>
<keyword evidence="12" id="KW-0739">Sodium transport</keyword>
<evidence type="ECO:0000256" key="11">
    <source>
        <dbReference type="ARBA" id="ARBA00023180"/>
    </source>
</evidence>
<keyword evidence="11" id="KW-0325">Glycoprotein</keyword>
<feature type="transmembrane region" description="Helical" evidence="16">
    <location>
        <begin position="222"/>
        <end position="241"/>
    </location>
</feature>
<comment type="similarity">
    <text evidence="2">Belongs to the sodium:neurotransmitter symporter (SNF) (TC 2.A.22) family.</text>
</comment>
<evidence type="ECO:0000256" key="2">
    <source>
        <dbReference type="ARBA" id="ARBA00006459"/>
    </source>
</evidence>
<dbReference type="InterPro" id="IPR000175">
    <property type="entry name" value="Na/ntran_symport"/>
</dbReference>
<evidence type="ECO:0000256" key="9">
    <source>
        <dbReference type="ARBA" id="ARBA00023065"/>
    </source>
</evidence>
<evidence type="ECO:0000256" key="15">
    <source>
        <dbReference type="PIRSR" id="PIRSR600175-1"/>
    </source>
</evidence>
<evidence type="ECO:0000256" key="14">
    <source>
        <dbReference type="ARBA" id="ARBA00040215"/>
    </source>
</evidence>